<evidence type="ECO:0000313" key="2">
    <source>
        <dbReference type="EMBL" id="JAP67673.1"/>
    </source>
</evidence>
<proteinExistence type="evidence at transcript level"/>
<evidence type="ECO:0000256" key="1">
    <source>
        <dbReference type="SAM" id="SignalP"/>
    </source>
</evidence>
<name>A0A131XKK3_9ACAR</name>
<feature type="signal peptide" evidence="1">
    <location>
        <begin position="1"/>
        <end position="21"/>
    </location>
</feature>
<organism evidence="2">
    <name type="scientific">Hyalomma excavatum</name>
    <dbReference type="NCBI Taxonomy" id="257692"/>
    <lineage>
        <taxon>Eukaryota</taxon>
        <taxon>Metazoa</taxon>
        <taxon>Ecdysozoa</taxon>
        <taxon>Arthropoda</taxon>
        <taxon>Chelicerata</taxon>
        <taxon>Arachnida</taxon>
        <taxon>Acari</taxon>
        <taxon>Parasitiformes</taxon>
        <taxon>Ixodida</taxon>
        <taxon>Ixodoidea</taxon>
        <taxon>Ixodidae</taxon>
        <taxon>Hyalomminae</taxon>
        <taxon>Hyalomma</taxon>
    </lineage>
</organism>
<accession>A0A131XKK3</accession>
<sequence>MRFSFFIPVLYCSITVPILHGENVDYDDDISDDQLYYTHPPSNKTTKKPPQKGIDGTVYSIQEFLDTTEKIWVYNSTEETNVTCRVEVFEDVNPLYASVKRYSLSNDAISTIDANAVLSFHPKLATVQDPANEMKLENERNSNPYETLLYMSKSHDCGVFYINYHSELHLLLGTWFELRIRNSSLARGPDPMCSFWFEQFSSQQHVTYTYTPECLCMLQRIS</sequence>
<keyword evidence="1" id="KW-0732">Signal</keyword>
<dbReference type="InterPro" id="IPR012674">
    <property type="entry name" value="Calycin"/>
</dbReference>
<dbReference type="AlphaFoldDB" id="A0A131XKK3"/>
<protein>
    <submittedName>
        <fullName evidence="2">Putative lipocalin-3 1</fullName>
    </submittedName>
</protein>
<feature type="chain" id="PRO_5007283936" evidence="1">
    <location>
        <begin position="22"/>
        <end position="222"/>
    </location>
</feature>
<dbReference type="Gene3D" id="2.40.128.20">
    <property type="match status" value="1"/>
</dbReference>
<reference evidence="2" key="1">
    <citation type="journal article" date="2017" name="Ticks Tick Borne Dis.">
        <title>An insight into the sialome of Hyalomma excavatum.</title>
        <authorList>
            <person name="Ribeiro J.M."/>
            <person name="Slovak M."/>
            <person name="Francischetti I.M."/>
        </authorList>
    </citation>
    <scope>NUCLEOTIDE SEQUENCE</scope>
    <source>
        <strain evidence="2">Samish</strain>
        <tissue evidence="2">Salivary glands</tissue>
    </source>
</reference>
<dbReference type="EMBL" id="GEFH01000908">
    <property type="protein sequence ID" value="JAP67673.1"/>
    <property type="molecule type" value="mRNA"/>
</dbReference>